<organism evidence="1 2">
    <name type="scientific">Vibrio harveyi</name>
    <name type="common">Beneckea harveyi</name>
    <dbReference type="NCBI Taxonomy" id="669"/>
    <lineage>
        <taxon>Bacteria</taxon>
        <taxon>Pseudomonadati</taxon>
        <taxon>Pseudomonadota</taxon>
        <taxon>Gammaproteobacteria</taxon>
        <taxon>Vibrionales</taxon>
        <taxon>Vibrionaceae</taxon>
        <taxon>Vibrio</taxon>
    </lineage>
</organism>
<proteinExistence type="predicted"/>
<protein>
    <submittedName>
        <fullName evidence="1">Uncharacterized protein</fullName>
    </submittedName>
</protein>
<comment type="caution">
    <text evidence="1">The sequence shown here is derived from an EMBL/GenBank/DDBJ whole genome shotgun (WGS) entry which is preliminary data.</text>
</comment>
<evidence type="ECO:0000313" key="1">
    <source>
        <dbReference type="EMBL" id="RIW15966.1"/>
    </source>
</evidence>
<name>A0A8B3DIG6_VIBHA</name>
<evidence type="ECO:0000313" key="2">
    <source>
        <dbReference type="Proteomes" id="UP000253437"/>
    </source>
</evidence>
<reference evidence="1 2" key="1">
    <citation type="submission" date="2018-08" db="EMBL/GenBank/DDBJ databases">
        <title>Vibrio harveyi strains pathogenic to white snook Centropomus viridis Lockington (1877) and potential probiotic bacteria.</title>
        <authorList>
            <person name="Soto-Rodriguez S."/>
            <person name="Gomez-Gil B."/>
            <person name="Lozano-Olvera R."/>
        </authorList>
    </citation>
    <scope>NUCLEOTIDE SEQUENCE [LARGE SCALE GENOMIC DNA]</scope>
    <source>
        <strain evidence="1 2">CAIM 1508</strain>
    </source>
</reference>
<dbReference type="EMBL" id="QOUW02000016">
    <property type="protein sequence ID" value="RIW15966.1"/>
    <property type="molecule type" value="Genomic_DNA"/>
</dbReference>
<dbReference type="AlphaFoldDB" id="A0A8B3DIG6"/>
<dbReference type="Proteomes" id="UP000253437">
    <property type="component" value="Unassembled WGS sequence"/>
</dbReference>
<accession>A0A8B3DIG6</accession>
<gene>
    <name evidence="1" type="ORF">DS957_007135</name>
</gene>
<sequence length="59" mass="6918">MNIGLLHRPISLGDFLFQVLIIKAINHRQVLTEQKQDLDHIKFTHKIEIEKKQAIEPAF</sequence>